<organism evidence="1 2">
    <name type="scientific">Pristionchus pacificus</name>
    <name type="common">Parasitic nematode worm</name>
    <dbReference type="NCBI Taxonomy" id="54126"/>
    <lineage>
        <taxon>Eukaryota</taxon>
        <taxon>Metazoa</taxon>
        <taxon>Ecdysozoa</taxon>
        <taxon>Nematoda</taxon>
        <taxon>Chromadorea</taxon>
        <taxon>Rhabditida</taxon>
        <taxon>Rhabditina</taxon>
        <taxon>Diplogasteromorpha</taxon>
        <taxon>Diplogasteroidea</taxon>
        <taxon>Neodiplogasteridae</taxon>
        <taxon>Pristionchus</taxon>
    </lineage>
</organism>
<dbReference type="EnsemblMetazoa" id="PPA03043.1">
    <property type="protein sequence ID" value="PPA03043.1"/>
    <property type="gene ID" value="WBGene00092597"/>
</dbReference>
<proteinExistence type="predicted"/>
<accession>A0A8R1U3F0</accession>
<evidence type="ECO:0000313" key="1">
    <source>
        <dbReference type="EnsemblMetazoa" id="PPA03043.1"/>
    </source>
</evidence>
<dbReference type="Proteomes" id="UP000005239">
    <property type="component" value="Unassembled WGS sequence"/>
</dbReference>
<protein>
    <submittedName>
        <fullName evidence="1">Uncharacterized protein</fullName>
    </submittedName>
</protein>
<name>A0A2A6C8I3_PRIPA</name>
<accession>A0A2A6C8I3</accession>
<evidence type="ECO:0000313" key="2">
    <source>
        <dbReference type="Proteomes" id="UP000005239"/>
    </source>
</evidence>
<gene>
    <name evidence="1" type="primary">WBGene00092597</name>
</gene>
<sequence length="115" mass="12392">MATIVIFSSRLDEYDLHRILRAAPAAPATPTTAKTRAAPAASSDPAAAAAIAAATPAAAGITRRDITTRTDGNSTEKRRELTKIHENTQRAPCLKKMAGKIFSEEKSMKHETNYR</sequence>
<dbReference type="AlphaFoldDB" id="A0A2A6C8I3"/>
<reference evidence="1" key="2">
    <citation type="submission" date="2022-06" db="UniProtKB">
        <authorList>
            <consortium name="EnsemblMetazoa"/>
        </authorList>
    </citation>
    <scope>IDENTIFICATION</scope>
    <source>
        <strain evidence="1">PS312</strain>
    </source>
</reference>
<reference evidence="2" key="1">
    <citation type="journal article" date="2008" name="Nat. Genet.">
        <title>The Pristionchus pacificus genome provides a unique perspective on nematode lifestyle and parasitism.</title>
        <authorList>
            <person name="Dieterich C."/>
            <person name="Clifton S.W."/>
            <person name="Schuster L.N."/>
            <person name="Chinwalla A."/>
            <person name="Delehaunty K."/>
            <person name="Dinkelacker I."/>
            <person name="Fulton L."/>
            <person name="Fulton R."/>
            <person name="Godfrey J."/>
            <person name="Minx P."/>
            <person name="Mitreva M."/>
            <person name="Roeseler W."/>
            <person name="Tian H."/>
            <person name="Witte H."/>
            <person name="Yang S.P."/>
            <person name="Wilson R.K."/>
            <person name="Sommer R.J."/>
        </authorList>
    </citation>
    <scope>NUCLEOTIDE SEQUENCE [LARGE SCALE GENOMIC DNA]</scope>
    <source>
        <strain evidence="2">PS312</strain>
    </source>
</reference>
<keyword evidence="2" id="KW-1185">Reference proteome</keyword>